<protein>
    <submittedName>
        <fullName evidence="8">G_PROTEIN_RECEP_F1_2 domain-containing protein</fullName>
    </submittedName>
</protein>
<dbReference type="Gene3D" id="1.20.1070.10">
    <property type="entry name" value="Rhodopsin 7-helix transmembrane proteins"/>
    <property type="match status" value="1"/>
</dbReference>
<keyword evidence="4 5" id="KW-0472">Membrane</keyword>
<keyword evidence="7" id="KW-1185">Reference proteome</keyword>
<dbReference type="GO" id="GO:0016020">
    <property type="term" value="C:membrane"/>
    <property type="evidence" value="ECO:0007669"/>
    <property type="project" value="UniProtKB-SubCell"/>
</dbReference>
<dbReference type="InterPro" id="IPR019430">
    <property type="entry name" value="7TM_GPCR_serpentine_rcpt_Srx"/>
</dbReference>
<name>A0A1I7WN37_HETBA</name>
<evidence type="ECO:0000256" key="2">
    <source>
        <dbReference type="ARBA" id="ARBA00022692"/>
    </source>
</evidence>
<evidence type="ECO:0000313" key="8">
    <source>
        <dbReference type="WBParaSite" id="Hba_06565"/>
    </source>
</evidence>
<feature type="domain" description="G-protein coupled receptors family 1 profile" evidence="6">
    <location>
        <begin position="30"/>
        <end position="194"/>
    </location>
</feature>
<accession>A0A1I7WN37</accession>
<dbReference type="CDD" id="cd00637">
    <property type="entry name" value="7tm_classA_rhodopsin-like"/>
    <property type="match status" value="1"/>
</dbReference>
<evidence type="ECO:0000256" key="5">
    <source>
        <dbReference type="SAM" id="Phobius"/>
    </source>
</evidence>
<dbReference type="PANTHER" id="PTHR23017:SF3">
    <property type="entry name" value="G-PROTEIN COUPLED RECEPTORS FAMILY 1 PROFILE DOMAIN-CONTAINING PROTEIN"/>
    <property type="match status" value="1"/>
</dbReference>
<evidence type="ECO:0000256" key="4">
    <source>
        <dbReference type="ARBA" id="ARBA00023136"/>
    </source>
</evidence>
<proteinExistence type="predicted"/>
<feature type="transmembrane region" description="Helical" evidence="5">
    <location>
        <begin position="14"/>
        <end position="36"/>
    </location>
</feature>
<evidence type="ECO:0000256" key="1">
    <source>
        <dbReference type="ARBA" id="ARBA00004370"/>
    </source>
</evidence>
<dbReference type="InterPro" id="IPR017452">
    <property type="entry name" value="GPCR_Rhodpsn_7TM"/>
</dbReference>
<dbReference type="Pfam" id="PF10328">
    <property type="entry name" value="7TM_GPCR_Srx"/>
    <property type="match status" value="1"/>
</dbReference>
<keyword evidence="3 5" id="KW-1133">Transmembrane helix</keyword>
<reference evidence="8" key="1">
    <citation type="submission" date="2016-11" db="UniProtKB">
        <authorList>
            <consortium name="WormBaseParasite"/>
        </authorList>
    </citation>
    <scope>IDENTIFICATION</scope>
</reference>
<evidence type="ECO:0000259" key="6">
    <source>
        <dbReference type="PROSITE" id="PS50262"/>
    </source>
</evidence>
<dbReference type="SUPFAM" id="SSF81321">
    <property type="entry name" value="Family A G protein-coupled receptor-like"/>
    <property type="match status" value="1"/>
</dbReference>
<dbReference type="AlphaFoldDB" id="A0A1I7WN37"/>
<evidence type="ECO:0000256" key="3">
    <source>
        <dbReference type="ARBA" id="ARBA00022989"/>
    </source>
</evidence>
<dbReference type="Proteomes" id="UP000095283">
    <property type="component" value="Unplaced"/>
</dbReference>
<evidence type="ECO:0000313" key="7">
    <source>
        <dbReference type="Proteomes" id="UP000095283"/>
    </source>
</evidence>
<keyword evidence="2 5" id="KW-0812">Transmembrane</keyword>
<dbReference type="PROSITE" id="PS50262">
    <property type="entry name" value="G_PROTEIN_RECEP_F1_2"/>
    <property type="match status" value="1"/>
</dbReference>
<feature type="transmembrane region" description="Helical" evidence="5">
    <location>
        <begin position="56"/>
        <end position="76"/>
    </location>
</feature>
<dbReference type="PANTHER" id="PTHR23017">
    <property type="entry name" value="SERPENTINE RECEPTOR, CLASS X"/>
    <property type="match status" value="1"/>
</dbReference>
<feature type="transmembrane region" description="Helical" evidence="5">
    <location>
        <begin position="88"/>
        <end position="109"/>
    </location>
</feature>
<organism evidence="7 8">
    <name type="scientific">Heterorhabditis bacteriophora</name>
    <name type="common">Entomopathogenic nematode worm</name>
    <dbReference type="NCBI Taxonomy" id="37862"/>
    <lineage>
        <taxon>Eukaryota</taxon>
        <taxon>Metazoa</taxon>
        <taxon>Ecdysozoa</taxon>
        <taxon>Nematoda</taxon>
        <taxon>Chromadorea</taxon>
        <taxon>Rhabditida</taxon>
        <taxon>Rhabditina</taxon>
        <taxon>Rhabditomorpha</taxon>
        <taxon>Strongyloidea</taxon>
        <taxon>Heterorhabditidae</taxon>
        <taxon>Heterorhabditis</taxon>
    </lineage>
</organism>
<comment type="subcellular location">
    <subcellularLocation>
        <location evidence="1">Membrane</location>
    </subcellularLocation>
</comment>
<sequence>MPESENNSHEVENLIAAIIIILIGVCGLYGNGYAFVKFYSSQKGASFQKFCISHSVSNIGVLCFMICFTAPMIYTQNTDISHSLLGKIIGQIAVLLWDVGVYSHLFVSFNRLLVIRFPFSGALLLSDKVTSCMVLTVWIMGTIHALPYFYCEINPSYDSQCFLWFTPKHFTWEFGSTPCGEIVATWGDLYTGEN</sequence>
<dbReference type="WBParaSite" id="Hba_06565">
    <property type="protein sequence ID" value="Hba_06565"/>
    <property type="gene ID" value="Hba_06565"/>
</dbReference>